<name>K7KFS6_SOYBN</name>
<dbReference type="Proteomes" id="UP000008827">
    <property type="component" value="Chromosome 3"/>
</dbReference>
<protein>
    <submittedName>
        <fullName evidence="2 3">Uncharacterized protein</fullName>
    </submittedName>
</protein>
<dbReference type="EnsemblPlants" id="KRH67687">
    <property type="protein sequence ID" value="KRH67687"/>
    <property type="gene ID" value="GLYMA_03G180800"/>
</dbReference>
<evidence type="ECO:0000313" key="3">
    <source>
        <dbReference type="EnsemblPlants" id="KRH67687"/>
    </source>
</evidence>
<evidence type="ECO:0000313" key="4">
    <source>
        <dbReference type="Proteomes" id="UP000008827"/>
    </source>
</evidence>
<evidence type="ECO:0000313" key="2">
    <source>
        <dbReference type="EMBL" id="KRH67687.1"/>
    </source>
</evidence>
<reference evidence="2" key="3">
    <citation type="submission" date="2018-07" db="EMBL/GenBank/DDBJ databases">
        <title>WGS assembly of Glycine max.</title>
        <authorList>
            <person name="Schmutz J."/>
            <person name="Cannon S."/>
            <person name="Schlueter J."/>
            <person name="Ma J."/>
            <person name="Mitros T."/>
            <person name="Nelson W."/>
            <person name="Hyten D."/>
            <person name="Song Q."/>
            <person name="Thelen J."/>
            <person name="Cheng J."/>
            <person name="Xu D."/>
            <person name="Hellsten U."/>
            <person name="May G."/>
            <person name="Yu Y."/>
            <person name="Sakurai T."/>
            <person name="Umezawa T."/>
            <person name="Bhattacharyya M."/>
            <person name="Sandhu D."/>
            <person name="Valliyodan B."/>
            <person name="Lindquist E."/>
            <person name="Peto M."/>
            <person name="Grant D."/>
            <person name="Shu S."/>
            <person name="Goodstein D."/>
            <person name="Barry K."/>
            <person name="Futrell-Griggs M."/>
            <person name="Abernathy B."/>
            <person name="Du J."/>
            <person name="Tian Z."/>
            <person name="Zhu L."/>
            <person name="Gill N."/>
            <person name="Joshi T."/>
            <person name="Libault M."/>
            <person name="Sethuraman A."/>
            <person name="Zhang X."/>
            <person name="Shinozaki K."/>
            <person name="Nguyen H."/>
            <person name="Wing R."/>
            <person name="Cregan P."/>
            <person name="Specht J."/>
            <person name="Grimwood J."/>
            <person name="Rokhsar D."/>
            <person name="Stacey G."/>
            <person name="Shoemaker R."/>
            <person name="Jackson S."/>
        </authorList>
    </citation>
    <scope>NUCLEOTIDE SEQUENCE</scope>
    <source>
        <tissue evidence="2">Callus</tissue>
    </source>
</reference>
<feature type="region of interest" description="Disordered" evidence="1">
    <location>
        <begin position="1"/>
        <end position="48"/>
    </location>
</feature>
<dbReference type="EMBL" id="CM000836">
    <property type="protein sequence ID" value="KRH67687.1"/>
    <property type="molecule type" value="Genomic_DNA"/>
</dbReference>
<accession>K7KFS6</accession>
<organism evidence="3">
    <name type="scientific">Glycine max</name>
    <name type="common">Soybean</name>
    <name type="synonym">Glycine hispida</name>
    <dbReference type="NCBI Taxonomy" id="3847"/>
    <lineage>
        <taxon>Eukaryota</taxon>
        <taxon>Viridiplantae</taxon>
        <taxon>Streptophyta</taxon>
        <taxon>Embryophyta</taxon>
        <taxon>Tracheophyta</taxon>
        <taxon>Spermatophyta</taxon>
        <taxon>Magnoliopsida</taxon>
        <taxon>eudicotyledons</taxon>
        <taxon>Gunneridae</taxon>
        <taxon>Pentapetalae</taxon>
        <taxon>rosids</taxon>
        <taxon>fabids</taxon>
        <taxon>Fabales</taxon>
        <taxon>Fabaceae</taxon>
        <taxon>Papilionoideae</taxon>
        <taxon>50 kb inversion clade</taxon>
        <taxon>NPAAA clade</taxon>
        <taxon>indigoferoid/millettioid clade</taxon>
        <taxon>Phaseoleae</taxon>
        <taxon>Glycine</taxon>
        <taxon>Glycine subgen. Soja</taxon>
    </lineage>
</organism>
<reference evidence="3" key="2">
    <citation type="submission" date="2018-02" db="UniProtKB">
        <authorList>
            <consortium name="EnsemblPlants"/>
        </authorList>
    </citation>
    <scope>IDENTIFICATION</scope>
    <source>
        <strain evidence="3">Williams 82</strain>
    </source>
</reference>
<dbReference type="Gramene" id="KRH67687">
    <property type="protein sequence ID" value="KRH67687"/>
    <property type="gene ID" value="GLYMA_03G180800"/>
</dbReference>
<dbReference type="PaxDb" id="3847-GLYMA03G33796.1"/>
<proteinExistence type="predicted"/>
<dbReference type="HOGENOM" id="CLU_2836308_0_0_1"/>
<sequence length="66" mass="8164">MRKGNREKRERKRVDYSKKAREIRKGLHWRENGRSKSKGENRNKEIGRYRSNRVCVRFRENKTQCL</sequence>
<feature type="compositionally biased region" description="Basic residues" evidence="1">
    <location>
        <begin position="1"/>
        <end position="11"/>
    </location>
</feature>
<keyword evidence="4" id="KW-1185">Reference proteome</keyword>
<feature type="compositionally biased region" description="Basic and acidic residues" evidence="1">
    <location>
        <begin position="12"/>
        <end position="48"/>
    </location>
</feature>
<dbReference type="AlphaFoldDB" id="K7KFS6"/>
<evidence type="ECO:0000256" key="1">
    <source>
        <dbReference type="SAM" id="MobiDB-lite"/>
    </source>
</evidence>
<reference evidence="2 3" key="1">
    <citation type="journal article" date="2010" name="Nature">
        <title>Genome sequence of the palaeopolyploid soybean.</title>
        <authorList>
            <person name="Schmutz J."/>
            <person name="Cannon S.B."/>
            <person name="Schlueter J."/>
            <person name="Ma J."/>
            <person name="Mitros T."/>
            <person name="Nelson W."/>
            <person name="Hyten D.L."/>
            <person name="Song Q."/>
            <person name="Thelen J.J."/>
            <person name="Cheng J."/>
            <person name="Xu D."/>
            <person name="Hellsten U."/>
            <person name="May G.D."/>
            <person name="Yu Y."/>
            <person name="Sakurai T."/>
            <person name="Umezawa T."/>
            <person name="Bhattacharyya M.K."/>
            <person name="Sandhu D."/>
            <person name="Valliyodan B."/>
            <person name="Lindquist E."/>
            <person name="Peto M."/>
            <person name="Grant D."/>
            <person name="Shu S."/>
            <person name="Goodstein D."/>
            <person name="Barry K."/>
            <person name="Futrell-Griggs M."/>
            <person name="Abernathy B."/>
            <person name="Du J."/>
            <person name="Tian Z."/>
            <person name="Zhu L."/>
            <person name="Gill N."/>
            <person name="Joshi T."/>
            <person name="Libault M."/>
            <person name="Sethuraman A."/>
            <person name="Zhang X.-C."/>
            <person name="Shinozaki K."/>
            <person name="Nguyen H.T."/>
            <person name="Wing R.A."/>
            <person name="Cregan P."/>
            <person name="Specht J."/>
            <person name="Grimwood J."/>
            <person name="Rokhsar D."/>
            <person name="Stacey G."/>
            <person name="Shoemaker R.C."/>
            <person name="Jackson S.A."/>
        </authorList>
    </citation>
    <scope>NUCLEOTIDE SEQUENCE [LARGE SCALE GENOMIC DNA]</scope>
    <source>
        <strain evidence="3">cv. Williams 82</strain>
        <tissue evidence="2">Callus</tissue>
    </source>
</reference>
<dbReference type="InParanoid" id="K7KFS6"/>
<gene>
    <name evidence="2" type="ORF">GLYMA_03G180800</name>
</gene>